<evidence type="ECO:0000313" key="3">
    <source>
        <dbReference type="Proteomes" id="UP000278475"/>
    </source>
</evidence>
<dbReference type="Proteomes" id="UP000278475">
    <property type="component" value="Unassembled WGS sequence"/>
</dbReference>
<keyword evidence="1" id="KW-0812">Transmembrane</keyword>
<protein>
    <submittedName>
        <fullName evidence="2">Uncharacterized protein</fullName>
    </submittedName>
</protein>
<name>A0A497EJJ4_9CREN</name>
<proteinExistence type="predicted"/>
<sequence>MHVKNGTSPVTEEVINRILKLILRIAQVCLGISAVLDALLWFLIEYHVPSITLAIWFIILTALLEIIIRKEVWK</sequence>
<reference evidence="2 3" key="1">
    <citation type="submission" date="2018-06" db="EMBL/GenBank/DDBJ databases">
        <title>Extensive metabolic versatility and redundancy in microbially diverse, dynamic hydrothermal sediments.</title>
        <authorList>
            <person name="Dombrowski N."/>
            <person name="Teske A."/>
            <person name="Baker B.J."/>
        </authorList>
    </citation>
    <scope>NUCLEOTIDE SEQUENCE [LARGE SCALE GENOMIC DNA]</scope>
    <source>
        <strain evidence="2">B66_G16</strain>
    </source>
</reference>
<accession>A0A497EJJ4</accession>
<gene>
    <name evidence="2" type="ORF">DRJ31_10370</name>
</gene>
<keyword evidence="1" id="KW-1133">Transmembrane helix</keyword>
<evidence type="ECO:0000256" key="1">
    <source>
        <dbReference type="SAM" id="Phobius"/>
    </source>
</evidence>
<organism evidence="2 3">
    <name type="scientific">Thermoproteota archaeon</name>
    <dbReference type="NCBI Taxonomy" id="2056631"/>
    <lineage>
        <taxon>Archaea</taxon>
        <taxon>Thermoproteota</taxon>
    </lineage>
</organism>
<comment type="caution">
    <text evidence="2">The sequence shown here is derived from an EMBL/GenBank/DDBJ whole genome shotgun (WGS) entry which is preliminary data.</text>
</comment>
<dbReference type="EMBL" id="QMQV01000205">
    <property type="protein sequence ID" value="RLE46127.1"/>
    <property type="molecule type" value="Genomic_DNA"/>
</dbReference>
<keyword evidence="1" id="KW-0472">Membrane</keyword>
<feature type="transmembrane region" description="Helical" evidence="1">
    <location>
        <begin position="50"/>
        <end position="68"/>
    </location>
</feature>
<dbReference type="AlphaFoldDB" id="A0A497EJJ4"/>
<feature type="transmembrane region" description="Helical" evidence="1">
    <location>
        <begin position="21"/>
        <end position="44"/>
    </location>
</feature>
<evidence type="ECO:0000313" key="2">
    <source>
        <dbReference type="EMBL" id="RLE46127.1"/>
    </source>
</evidence>